<feature type="compositionally biased region" description="Polar residues" evidence="1">
    <location>
        <begin position="23"/>
        <end position="51"/>
    </location>
</feature>
<dbReference type="AlphaFoldDB" id="A0A6A4PKV9"/>
<proteinExistence type="predicted"/>
<dbReference type="EMBL" id="WOCE01000012">
    <property type="protein sequence ID" value="KAE9602148.1"/>
    <property type="molecule type" value="Genomic_DNA"/>
</dbReference>
<accession>A0A6A4PKV9</accession>
<sequence>MGCGKSKHDVASDNTLQRKKSSDAGQKNGTETIDINVDNIVSSEVEQNSNENVKDVGVGGTVDESNDVKDKSLEVKENKALEERSKNAEEKASENVVAKEPEGEKDDSLKENHAPPPAAKEEKKPENQKKEEETKDMVQKDTLTKGETKDTKQEEKLSKQEQETKDTNQEKTLANKEVEAKEKIVPTSAGEEKDLKAKLGK</sequence>
<feature type="compositionally biased region" description="Basic and acidic residues" evidence="1">
    <location>
        <begin position="66"/>
        <end position="201"/>
    </location>
</feature>
<feature type="compositionally biased region" description="Basic and acidic residues" evidence="1">
    <location>
        <begin position="1"/>
        <end position="11"/>
    </location>
</feature>
<evidence type="ECO:0000256" key="1">
    <source>
        <dbReference type="SAM" id="MobiDB-lite"/>
    </source>
</evidence>
<evidence type="ECO:0000313" key="3">
    <source>
        <dbReference type="Proteomes" id="UP000447434"/>
    </source>
</evidence>
<dbReference type="OrthoDB" id="1436772at2759"/>
<dbReference type="Proteomes" id="UP000447434">
    <property type="component" value="Chromosome 12"/>
</dbReference>
<keyword evidence="3" id="KW-1185">Reference proteome</keyword>
<organism evidence="2 3">
    <name type="scientific">Lupinus albus</name>
    <name type="common">White lupine</name>
    <name type="synonym">Lupinus termis</name>
    <dbReference type="NCBI Taxonomy" id="3870"/>
    <lineage>
        <taxon>Eukaryota</taxon>
        <taxon>Viridiplantae</taxon>
        <taxon>Streptophyta</taxon>
        <taxon>Embryophyta</taxon>
        <taxon>Tracheophyta</taxon>
        <taxon>Spermatophyta</taxon>
        <taxon>Magnoliopsida</taxon>
        <taxon>eudicotyledons</taxon>
        <taxon>Gunneridae</taxon>
        <taxon>Pentapetalae</taxon>
        <taxon>rosids</taxon>
        <taxon>fabids</taxon>
        <taxon>Fabales</taxon>
        <taxon>Fabaceae</taxon>
        <taxon>Papilionoideae</taxon>
        <taxon>50 kb inversion clade</taxon>
        <taxon>genistoids sensu lato</taxon>
        <taxon>core genistoids</taxon>
        <taxon>Genisteae</taxon>
        <taxon>Lupinus</taxon>
    </lineage>
</organism>
<reference evidence="3" key="1">
    <citation type="journal article" date="2020" name="Nat. Commun.">
        <title>Genome sequence of the cluster root forming white lupin.</title>
        <authorList>
            <person name="Hufnagel B."/>
            <person name="Marques A."/>
            <person name="Soriano A."/>
            <person name="Marques L."/>
            <person name="Divol F."/>
            <person name="Doumas P."/>
            <person name="Sallet E."/>
            <person name="Mancinotti D."/>
            <person name="Carrere S."/>
            <person name="Marande W."/>
            <person name="Arribat S."/>
            <person name="Keller J."/>
            <person name="Huneau C."/>
            <person name="Blein T."/>
            <person name="Aime D."/>
            <person name="Laguerre M."/>
            <person name="Taylor J."/>
            <person name="Schubert V."/>
            <person name="Nelson M."/>
            <person name="Geu-Flores F."/>
            <person name="Crespi M."/>
            <person name="Gallardo-Guerrero K."/>
            <person name="Delaux P.-M."/>
            <person name="Salse J."/>
            <person name="Berges H."/>
            <person name="Guyot R."/>
            <person name="Gouzy J."/>
            <person name="Peret B."/>
        </authorList>
    </citation>
    <scope>NUCLEOTIDE SEQUENCE [LARGE SCALE GENOMIC DNA]</scope>
    <source>
        <strain evidence="3">cv. Amiga</strain>
    </source>
</reference>
<feature type="region of interest" description="Disordered" evidence="1">
    <location>
        <begin position="1"/>
        <end position="201"/>
    </location>
</feature>
<protein>
    <submittedName>
        <fullName evidence="2">Uncharacterized protein</fullName>
    </submittedName>
</protein>
<gene>
    <name evidence="2" type="ORF">Lalb_Chr12g0196481</name>
</gene>
<name>A0A6A4PKV9_LUPAL</name>
<comment type="caution">
    <text evidence="2">The sequence shown here is derived from an EMBL/GenBank/DDBJ whole genome shotgun (WGS) entry which is preliminary data.</text>
</comment>
<evidence type="ECO:0000313" key="2">
    <source>
        <dbReference type="EMBL" id="KAE9602148.1"/>
    </source>
</evidence>